<comment type="caution">
    <text evidence="12">The sequence shown here is derived from an EMBL/GenBank/DDBJ whole genome shotgun (WGS) entry which is preliminary data.</text>
</comment>
<sequence>MPPLHVETPRTKVRTQGGRIVIERSGEVLARIALNEIDEVSLSAGVEVTGDALRRLLRSKIAVSWTTRNGVCLGRLGPVGEARWRRIVAQHALWSDPARRVVAARSLMTELHEATVGLVAAHRANHPSAELKQLHARLREFEPRIETALSIDTLRGVEGRMAAIYWQAFSCMLRGEFDFEQRTRRPPQCAVSALLSYGYALLANEVTGRIAASGYDPALGFYHVLRPGRPALALDLMEPWRRRIIDRLVLRSVNLRNYGAEDFRRAPAGSGVWLTTEAAHRYRQLYDQFMTRTKGCKSCLRERISRRIQTDLRRLYKEPNEHKEEPTLEPLSESLLHDAPQTTRADRLRHTVLETASSTGQDCLRSD</sequence>
<keyword evidence="8 10" id="KW-0464">Manganese</keyword>
<dbReference type="GO" id="GO:0003677">
    <property type="term" value="F:DNA binding"/>
    <property type="evidence" value="ECO:0007669"/>
    <property type="project" value="UniProtKB-KW"/>
</dbReference>
<feature type="binding site" evidence="10">
    <location>
        <position position="158"/>
    </location>
    <ligand>
        <name>Mn(2+)</name>
        <dbReference type="ChEBI" id="CHEBI:29035"/>
    </ligand>
</feature>
<dbReference type="AlphaFoldDB" id="A0A5C5VQ31"/>
<dbReference type="InterPro" id="IPR050646">
    <property type="entry name" value="Cas1"/>
</dbReference>
<dbReference type="RefSeq" id="WP_197525125.1">
    <property type="nucleotide sequence ID" value="NZ_SJPH01000017.1"/>
</dbReference>
<dbReference type="PANTHER" id="PTHR34353">
    <property type="entry name" value="CRISPR-ASSOCIATED ENDONUCLEASE CAS1 1"/>
    <property type="match status" value="1"/>
</dbReference>
<dbReference type="InterPro" id="IPR042206">
    <property type="entry name" value="CRISPR-assoc_Cas1_C"/>
</dbReference>
<evidence type="ECO:0000313" key="12">
    <source>
        <dbReference type="EMBL" id="TWT40045.1"/>
    </source>
</evidence>
<dbReference type="GO" id="GO:0046872">
    <property type="term" value="F:metal ion binding"/>
    <property type="evidence" value="ECO:0007669"/>
    <property type="project" value="UniProtKB-UniRule"/>
</dbReference>
<dbReference type="Gene3D" id="3.100.10.20">
    <property type="entry name" value="CRISPR-associated endonuclease Cas1, N-terminal domain"/>
    <property type="match status" value="1"/>
</dbReference>
<proteinExistence type="inferred from homology"/>
<evidence type="ECO:0000256" key="6">
    <source>
        <dbReference type="ARBA" id="ARBA00023118"/>
    </source>
</evidence>
<keyword evidence="4 10" id="KW-0378">Hydrolase</keyword>
<dbReference type="InterPro" id="IPR002729">
    <property type="entry name" value="CRISPR-assoc_Cas1"/>
</dbReference>
<feature type="region of interest" description="Disordered" evidence="11">
    <location>
        <begin position="315"/>
        <end position="346"/>
    </location>
</feature>
<gene>
    <name evidence="10 12" type="primary">cas1</name>
    <name evidence="12" type="ORF">Pla111_34730</name>
</gene>
<evidence type="ECO:0000256" key="9">
    <source>
        <dbReference type="ARBA" id="ARBA00038592"/>
    </source>
</evidence>
<keyword evidence="7 10" id="KW-0238">DNA-binding</keyword>
<dbReference type="GO" id="GO:0016787">
    <property type="term" value="F:hydrolase activity"/>
    <property type="evidence" value="ECO:0007669"/>
    <property type="project" value="UniProtKB-KW"/>
</dbReference>
<keyword evidence="13" id="KW-1185">Reference proteome</keyword>
<dbReference type="InterPro" id="IPR042211">
    <property type="entry name" value="CRISPR-assoc_Cas1_N"/>
</dbReference>
<dbReference type="GO" id="GO:0043571">
    <property type="term" value="P:maintenance of CRISPR repeat elements"/>
    <property type="evidence" value="ECO:0007669"/>
    <property type="project" value="UniProtKB-UniRule"/>
</dbReference>
<keyword evidence="6 10" id="KW-0051">Antiviral defense</keyword>
<comment type="subunit">
    <text evidence="9 10">Homodimer, forms a heterotetramer with a Cas2 homodimer.</text>
</comment>
<evidence type="ECO:0000256" key="2">
    <source>
        <dbReference type="ARBA" id="ARBA00022723"/>
    </source>
</evidence>
<evidence type="ECO:0000256" key="3">
    <source>
        <dbReference type="ARBA" id="ARBA00022759"/>
    </source>
</evidence>
<name>A0A5C5VQ31_9BACT</name>
<evidence type="ECO:0000256" key="1">
    <source>
        <dbReference type="ARBA" id="ARBA00022722"/>
    </source>
</evidence>
<dbReference type="EC" id="3.1.-.-" evidence="10"/>
<dbReference type="GO" id="GO:0051607">
    <property type="term" value="P:defense response to virus"/>
    <property type="evidence" value="ECO:0007669"/>
    <property type="project" value="UniProtKB-UniRule"/>
</dbReference>
<evidence type="ECO:0000256" key="10">
    <source>
        <dbReference type="HAMAP-Rule" id="MF_01470"/>
    </source>
</evidence>
<evidence type="ECO:0000256" key="4">
    <source>
        <dbReference type="ARBA" id="ARBA00022801"/>
    </source>
</evidence>
<accession>A0A5C5VQ31</accession>
<comment type="cofactor">
    <cofactor evidence="10">
        <name>Mg(2+)</name>
        <dbReference type="ChEBI" id="CHEBI:18420"/>
    </cofactor>
    <cofactor evidence="10">
        <name>Mn(2+)</name>
        <dbReference type="ChEBI" id="CHEBI:29035"/>
    </cofactor>
</comment>
<dbReference type="Proteomes" id="UP000318995">
    <property type="component" value="Unassembled WGS sequence"/>
</dbReference>
<dbReference type="Pfam" id="PF01867">
    <property type="entry name" value="Cas_Cas1"/>
    <property type="match status" value="1"/>
</dbReference>
<feature type="binding site" evidence="10">
    <location>
        <position position="238"/>
    </location>
    <ligand>
        <name>Mn(2+)</name>
        <dbReference type="ChEBI" id="CHEBI:29035"/>
    </ligand>
</feature>
<dbReference type="GO" id="GO:0004519">
    <property type="term" value="F:endonuclease activity"/>
    <property type="evidence" value="ECO:0007669"/>
    <property type="project" value="UniProtKB-UniRule"/>
</dbReference>
<organism evidence="12 13">
    <name type="scientific">Botrimarina hoheduenensis</name>
    <dbReference type="NCBI Taxonomy" id="2528000"/>
    <lineage>
        <taxon>Bacteria</taxon>
        <taxon>Pseudomonadati</taxon>
        <taxon>Planctomycetota</taxon>
        <taxon>Planctomycetia</taxon>
        <taxon>Pirellulales</taxon>
        <taxon>Lacipirellulaceae</taxon>
        <taxon>Botrimarina</taxon>
    </lineage>
</organism>
<feature type="binding site" evidence="10">
    <location>
        <position position="223"/>
    </location>
    <ligand>
        <name>Mn(2+)</name>
        <dbReference type="ChEBI" id="CHEBI:29035"/>
    </ligand>
</feature>
<dbReference type="NCBIfam" id="TIGR00287">
    <property type="entry name" value="cas1"/>
    <property type="match status" value="1"/>
</dbReference>
<dbReference type="HAMAP" id="MF_01470">
    <property type="entry name" value="Cas1"/>
    <property type="match status" value="1"/>
</dbReference>
<protein>
    <recommendedName>
        <fullName evidence="10">CRISPR-associated endonuclease Cas1</fullName>
        <ecNumber evidence="10">3.1.-.-</ecNumber>
    </recommendedName>
</protein>
<dbReference type="PANTHER" id="PTHR34353:SF2">
    <property type="entry name" value="CRISPR-ASSOCIATED ENDONUCLEASE CAS1 1"/>
    <property type="match status" value="1"/>
</dbReference>
<keyword evidence="1 10" id="KW-0540">Nuclease</keyword>
<keyword evidence="3 10" id="KW-0255">Endonuclease</keyword>
<evidence type="ECO:0000256" key="7">
    <source>
        <dbReference type="ARBA" id="ARBA00023125"/>
    </source>
</evidence>
<dbReference type="CDD" id="cd09634">
    <property type="entry name" value="Cas1_I-II-III"/>
    <property type="match status" value="1"/>
</dbReference>
<keyword evidence="2 10" id="KW-0479">Metal-binding</keyword>
<comment type="similarity">
    <text evidence="10">Belongs to the CRISPR-associated endonuclease Cas1 family.</text>
</comment>
<dbReference type="EMBL" id="SJPH01000017">
    <property type="protein sequence ID" value="TWT40045.1"/>
    <property type="molecule type" value="Genomic_DNA"/>
</dbReference>
<evidence type="ECO:0000256" key="5">
    <source>
        <dbReference type="ARBA" id="ARBA00022842"/>
    </source>
</evidence>
<evidence type="ECO:0000256" key="11">
    <source>
        <dbReference type="SAM" id="MobiDB-lite"/>
    </source>
</evidence>
<reference evidence="12 13" key="1">
    <citation type="submission" date="2019-02" db="EMBL/GenBank/DDBJ databases">
        <title>Deep-cultivation of Planctomycetes and their phenomic and genomic characterization uncovers novel biology.</title>
        <authorList>
            <person name="Wiegand S."/>
            <person name="Jogler M."/>
            <person name="Boedeker C."/>
            <person name="Pinto D."/>
            <person name="Vollmers J."/>
            <person name="Rivas-Marin E."/>
            <person name="Kohn T."/>
            <person name="Peeters S.H."/>
            <person name="Heuer A."/>
            <person name="Rast P."/>
            <person name="Oberbeckmann S."/>
            <person name="Bunk B."/>
            <person name="Jeske O."/>
            <person name="Meyerdierks A."/>
            <person name="Storesund J.E."/>
            <person name="Kallscheuer N."/>
            <person name="Luecker S."/>
            <person name="Lage O.M."/>
            <person name="Pohl T."/>
            <person name="Merkel B.J."/>
            <person name="Hornburger P."/>
            <person name="Mueller R.-W."/>
            <person name="Bruemmer F."/>
            <person name="Labrenz M."/>
            <person name="Spormann A.M."/>
            <person name="Op Den Camp H."/>
            <person name="Overmann J."/>
            <person name="Amann R."/>
            <person name="Jetten M.S.M."/>
            <person name="Mascher T."/>
            <person name="Medema M.H."/>
            <person name="Devos D.P."/>
            <person name="Kaster A.-K."/>
            <person name="Ovreas L."/>
            <person name="Rohde M."/>
            <person name="Galperin M.Y."/>
            <person name="Jogler C."/>
        </authorList>
    </citation>
    <scope>NUCLEOTIDE SEQUENCE [LARGE SCALE GENOMIC DNA]</scope>
    <source>
        <strain evidence="12 13">Pla111</strain>
    </source>
</reference>
<keyword evidence="5 10" id="KW-0460">Magnesium</keyword>
<evidence type="ECO:0000256" key="8">
    <source>
        <dbReference type="ARBA" id="ARBA00023211"/>
    </source>
</evidence>
<feature type="compositionally biased region" description="Basic and acidic residues" evidence="11">
    <location>
        <begin position="315"/>
        <end position="326"/>
    </location>
</feature>
<evidence type="ECO:0000313" key="13">
    <source>
        <dbReference type="Proteomes" id="UP000318995"/>
    </source>
</evidence>
<comment type="function">
    <text evidence="10">CRISPR (clustered regularly interspaced short palindromic repeat), is an adaptive immune system that provides protection against mobile genetic elements (viruses, transposable elements and conjugative plasmids). CRISPR clusters contain spacers, sequences complementary to antecedent mobile elements, and target invading nucleic acids. CRISPR clusters are transcribed and processed into CRISPR RNA (crRNA). Acts as a dsDNA endonuclease. Involved in the integration of spacer DNA into the CRISPR cassette.</text>
</comment>
<dbReference type="Gene3D" id="1.20.120.920">
    <property type="entry name" value="CRISPR-associated endonuclease Cas1, C-terminal domain"/>
    <property type="match status" value="1"/>
</dbReference>